<feature type="transmembrane region" description="Helical" evidence="1">
    <location>
        <begin position="121"/>
        <end position="143"/>
    </location>
</feature>
<keyword evidence="1" id="KW-1133">Transmembrane helix</keyword>
<reference evidence="2 3" key="1">
    <citation type="submission" date="2017-09" db="EMBL/GenBank/DDBJ databases">
        <title>Depth-based differentiation of microbial function through sediment-hosted aquifers and enrichment of novel symbionts in the deep terrestrial subsurface.</title>
        <authorList>
            <person name="Probst A.J."/>
            <person name="Ladd B."/>
            <person name="Jarett J.K."/>
            <person name="Geller-Mcgrath D.E."/>
            <person name="Sieber C.M."/>
            <person name="Emerson J.B."/>
            <person name="Anantharaman K."/>
            <person name="Thomas B.C."/>
            <person name="Malmstrom R."/>
            <person name="Stieglmeier M."/>
            <person name="Klingl A."/>
            <person name="Woyke T."/>
            <person name="Ryan C.M."/>
            <person name="Banfield J.F."/>
        </authorList>
    </citation>
    <scope>NUCLEOTIDE SEQUENCE [LARGE SCALE GENOMIC DNA]</scope>
    <source>
        <strain evidence="2">CG17_big_fil_post_rev_8_21_14_2_50_48_46</strain>
    </source>
</reference>
<evidence type="ECO:0000256" key="1">
    <source>
        <dbReference type="SAM" id="Phobius"/>
    </source>
</evidence>
<dbReference type="Proteomes" id="UP000231019">
    <property type="component" value="Unassembled WGS sequence"/>
</dbReference>
<dbReference type="EMBL" id="PFFQ01000005">
    <property type="protein sequence ID" value="PIW19209.1"/>
    <property type="molecule type" value="Genomic_DNA"/>
</dbReference>
<organism evidence="2 3">
    <name type="scientific">bacterium (Candidatus Blackallbacteria) CG17_big_fil_post_rev_8_21_14_2_50_48_46</name>
    <dbReference type="NCBI Taxonomy" id="2014261"/>
    <lineage>
        <taxon>Bacteria</taxon>
        <taxon>Candidatus Blackallbacteria</taxon>
    </lineage>
</organism>
<feature type="transmembrane region" description="Helical" evidence="1">
    <location>
        <begin position="211"/>
        <end position="234"/>
    </location>
</feature>
<keyword evidence="1" id="KW-0472">Membrane</keyword>
<gene>
    <name evidence="2" type="ORF">COW36_02010</name>
</gene>
<dbReference type="PANTHER" id="PTHR33979">
    <property type="entry name" value="OS02G0221600 PROTEIN"/>
    <property type="match status" value="1"/>
</dbReference>
<name>A0A2M7GAM7_9BACT</name>
<accession>A0A2M7GAM7</accession>
<evidence type="ECO:0000313" key="3">
    <source>
        <dbReference type="Proteomes" id="UP000231019"/>
    </source>
</evidence>
<comment type="caution">
    <text evidence="2">The sequence shown here is derived from an EMBL/GenBank/DDBJ whole genome shotgun (WGS) entry which is preliminary data.</text>
</comment>
<protein>
    <submittedName>
        <fullName evidence="2">Peptidase M50</fullName>
    </submittedName>
</protein>
<dbReference type="AlphaFoldDB" id="A0A2M7GAM7"/>
<feature type="transmembrane region" description="Helical" evidence="1">
    <location>
        <begin position="14"/>
        <end position="31"/>
    </location>
</feature>
<proteinExistence type="predicted"/>
<keyword evidence="1" id="KW-0812">Transmembrane</keyword>
<feature type="transmembrane region" description="Helical" evidence="1">
    <location>
        <begin position="89"/>
        <end position="109"/>
    </location>
</feature>
<dbReference type="Pfam" id="PF13398">
    <property type="entry name" value="Peptidase_M50B"/>
    <property type="match status" value="1"/>
</dbReference>
<dbReference type="PANTHER" id="PTHR33979:SF2">
    <property type="entry name" value="PEPTIDASE M50B-LIKE-DOMAIN-CONTAINING PROTEIN"/>
    <property type="match status" value="1"/>
</dbReference>
<evidence type="ECO:0000313" key="2">
    <source>
        <dbReference type="EMBL" id="PIW19209.1"/>
    </source>
</evidence>
<sequence>MNLDESADHSRKAAIRWLLVSALLTVFLWQIPFGNYLLYPFTILATWFHEMGHGMTALLLGGKFHSLLIYPNGSGIATHSGGPLFATPFVSAGGLLGPPIAGAFFILAGSKRQTSRMVLSGLGLALLLSTLIWVRTPFGWVILPLLGAALLLTSAKGGEDLQQMGVQFLGVQACIGTFRQLDYLFMNRINLGGRAMYSDTGQIAQYFLLPYWFWGSLIAVLSFVLLLGSVKLAYGKN</sequence>
<dbReference type="InterPro" id="IPR049500">
    <property type="entry name" value="Peptidase_M50B-like"/>
</dbReference>